<evidence type="ECO:0000313" key="2">
    <source>
        <dbReference type="Proteomes" id="UP000005713"/>
    </source>
</evidence>
<dbReference type="EMBL" id="AAYA01000010">
    <property type="protein sequence ID" value="EBA07222.1"/>
    <property type="molecule type" value="Genomic_DNA"/>
</dbReference>
<proteinExistence type="predicted"/>
<dbReference type="AlphaFoldDB" id="A3K672"/>
<keyword evidence="2" id="KW-1185">Reference proteome</keyword>
<protein>
    <recommendedName>
        <fullName evidence="3">Glycosyl transferase family 2</fullName>
    </recommendedName>
</protein>
<dbReference type="Pfam" id="PF13704">
    <property type="entry name" value="Glyco_tranf_2_4"/>
    <property type="match status" value="1"/>
</dbReference>
<organism evidence="1 2">
    <name type="scientific">Sagittula stellata (strain ATCC 700073 / DSM 11524 / E-37)</name>
    <dbReference type="NCBI Taxonomy" id="388399"/>
    <lineage>
        <taxon>Bacteria</taxon>
        <taxon>Pseudomonadati</taxon>
        <taxon>Pseudomonadota</taxon>
        <taxon>Alphaproteobacteria</taxon>
        <taxon>Rhodobacterales</taxon>
        <taxon>Roseobacteraceae</taxon>
        <taxon>Sagittula</taxon>
    </lineage>
</organism>
<sequence>MQMHGVERASMRIACLTMVHRDHWALSRWYAHHARQLGAANLFVVAHGPDPEIARICPGASVLTIPRDRFDNFDKARAEMLDGFHAGLAKVYDWVIRTDADELVVIDPARWDSIADALAACDVPVVTALGFDLAERPGEAPLTDAAVFGPRRALAFSGHYSKAVAARRAVSFQLHGTKVAPRRLDGFPFQMPQGLYLAHLKYANRAVLAEGNAIRMAVASAPGKGLPGGGWKEAEDDALKFYDTFEARPHLPWDQAEPRAHATLSVKPARLERFSVVKTRALKLPFRTDLPDRFFGQG</sequence>
<dbReference type="eggNOG" id="COG0463">
    <property type="taxonomic scope" value="Bacteria"/>
</dbReference>
<gene>
    <name evidence="1" type="ORF">SSE37_06284</name>
</gene>
<evidence type="ECO:0000313" key="1">
    <source>
        <dbReference type="EMBL" id="EBA07222.1"/>
    </source>
</evidence>
<accession>A3K672</accession>
<evidence type="ECO:0008006" key="3">
    <source>
        <dbReference type="Google" id="ProtNLM"/>
    </source>
</evidence>
<name>A3K672_SAGS3</name>
<reference evidence="1 2" key="1">
    <citation type="submission" date="2006-06" db="EMBL/GenBank/DDBJ databases">
        <authorList>
            <person name="Moran M.A."/>
            <person name="Ferriera S."/>
            <person name="Johnson J."/>
            <person name="Kravitz S."/>
            <person name="Beeson K."/>
            <person name="Sutton G."/>
            <person name="Rogers Y.-H."/>
            <person name="Friedman R."/>
            <person name="Frazier M."/>
            <person name="Venter J.C."/>
        </authorList>
    </citation>
    <scope>NUCLEOTIDE SEQUENCE [LARGE SCALE GENOMIC DNA]</scope>
    <source>
        <strain evidence="1 2">E-37</strain>
    </source>
</reference>
<dbReference type="Proteomes" id="UP000005713">
    <property type="component" value="Unassembled WGS sequence"/>
</dbReference>
<dbReference type="RefSeq" id="WP_005860793.1">
    <property type="nucleotide sequence ID" value="NZ_AAYA01000010.1"/>
</dbReference>
<comment type="caution">
    <text evidence="1">The sequence shown here is derived from an EMBL/GenBank/DDBJ whole genome shotgun (WGS) entry which is preliminary data.</text>
</comment>